<dbReference type="PANTHER" id="PTHR30294:SF29">
    <property type="entry name" value="MULTIDRUG ABC TRANSPORTER PERMEASE YBHS-RELATED"/>
    <property type="match status" value="1"/>
</dbReference>
<feature type="transmembrane region" description="Helical" evidence="6">
    <location>
        <begin position="164"/>
        <end position="181"/>
    </location>
</feature>
<evidence type="ECO:0000256" key="3">
    <source>
        <dbReference type="ARBA" id="ARBA00022692"/>
    </source>
</evidence>
<reference evidence="7" key="1">
    <citation type="submission" date="2023-06" db="EMBL/GenBank/DDBJ databases">
        <title>Genomic of Parafulvivirga corallium.</title>
        <authorList>
            <person name="Wang G."/>
        </authorList>
    </citation>
    <scope>NUCLEOTIDE SEQUENCE</scope>
    <source>
        <strain evidence="7">BMA10</strain>
    </source>
</reference>
<feature type="transmembrane region" description="Helical" evidence="6">
    <location>
        <begin position="94"/>
        <end position="118"/>
    </location>
</feature>
<organism evidence="7 8">
    <name type="scientific">Splendidivirga corallicola</name>
    <dbReference type="NCBI Taxonomy" id="3051826"/>
    <lineage>
        <taxon>Bacteria</taxon>
        <taxon>Pseudomonadati</taxon>
        <taxon>Bacteroidota</taxon>
        <taxon>Cytophagia</taxon>
        <taxon>Cytophagales</taxon>
        <taxon>Splendidivirgaceae</taxon>
        <taxon>Splendidivirga</taxon>
    </lineage>
</organism>
<dbReference type="RefSeq" id="WP_346752910.1">
    <property type="nucleotide sequence ID" value="NZ_JAUJEA010000005.1"/>
</dbReference>
<comment type="subcellular location">
    <subcellularLocation>
        <location evidence="1">Cell membrane</location>
        <topology evidence="1">Multi-pass membrane protein</topology>
    </subcellularLocation>
</comment>
<evidence type="ECO:0000256" key="1">
    <source>
        <dbReference type="ARBA" id="ARBA00004651"/>
    </source>
</evidence>
<name>A0ABT8KQ76_9BACT</name>
<proteinExistence type="predicted"/>
<dbReference type="EMBL" id="JAUJEA010000005">
    <property type="protein sequence ID" value="MDN5202891.1"/>
    <property type="molecule type" value="Genomic_DNA"/>
</dbReference>
<feature type="transmembrane region" description="Helical" evidence="6">
    <location>
        <begin position="12"/>
        <end position="35"/>
    </location>
</feature>
<dbReference type="InterPro" id="IPR051449">
    <property type="entry name" value="ABC-2_transporter_component"/>
</dbReference>
<dbReference type="NCBIfam" id="TIGR03518">
    <property type="entry name" value="ABC_perm_GldF"/>
    <property type="match status" value="1"/>
</dbReference>
<feature type="transmembrane region" description="Helical" evidence="6">
    <location>
        <begin position="55"/>
        <end position="73"/>
    </location>
</feature>
<keyword evidence="4 6" id="KW-1133">Transmembrane helix</keyword>
<dbReference type="InterPro" id="IPR019860">
    <property type="entry name" value="Motility-assoc_ABC_perm_GldF"/>
</dbReference>
<feature type="transmembrane region" description="Helical" evidence="6">
    <location>
        <begin position="219"/>
        <end position="237"/>
    </location>
</feature>
<evidence type="ECO:0000313" key="8">
    <source>
        <dbReference type="Proteomes" id="UP001172082"/>
    </source>
</evidence>
<keyword evidence="8" id="KW-1185">Reference proteome</keyword>
<gene>
    <name evidence="7" type="primary">gldF</name>
    <name evidence="7" type="ORF">QQ008_15985</name>
</gene>
<evidence type="ECO:0000256" key="5">
    <source>
        <dbReference type="ARBA" id="ARBA00023136"/>
    </source>
</evidence>
<keyword evidence="5 6" id="KW-0472">Membrane</keyword>
<accession>A0ABT8KQ76</accession>
<evidence type="ECO:0000313" key="7">
    <source>
        <dbReference type="EMBL" id="MDN5202891.1"/>
    </source>
</evidence>
<evidence type="ECO:0000256" key="6">
    <source>
        <dbReference type="SAM" id="Phobius"/>
    </source>
</evidence>
<sequence length="242" mass="26973">MLQILIKEVNSFLNSLIAYIVICVFLTGIGLLMWVFPDTNVLDYEFADMDTLFSLGPYVFLFLIPAITMRLFSEEKKSGTLELLLTRPLTDMQIILGKYFSGLLVVIFALIPTVIYYFTLYKLGSPEGNIDSAGVIGSYIGLILLGALFTSIGVFSSAITENQIIAFIIAVFLCFFLYVGFDSIASIDIWGGSAVMLEQLGIIYHYNALSRGLVDLRDVVYFISMIALMLLLTNLILGSRKW</sequence>
<dbReference type="Pfam" id="PF12679">
    <property type="entry name" value="ABC2_membrane_2"/>
    <property type="match status" value="1"/>
</dbReference>
<evidence type="ECO:0000256" key="4">
    <source>
        <dbReference type="ARBA" id="ARBA00022989"/>
    </source>
</evidence>
<keyword evidence="3 6" id="KW-0812">Transmembrane</keyword>
<feature type="transmembrane region" description="Helical" evidence="6">
    <location>
        <begin position="138"/>
        <end position="157"/>
    </location>
</feature>
<dbReference type="PANTHER" id="PTHR30294">
    <property type="entry name" value="MEMBRANE COMPONENT OF ABC TRANSPORTER YHHJ-RELATED"/>
    <property type="match status" value="1"/>
</dbReference>
<keyword evidence="2" id="KW-1003">Cell membrane</keyword>
<evidence type="ECO:0000256" key="2">
    <source>
        <dbReference type="ARBA" id="ARBA00022475"/>
    </source>
</evidence>
<protein>
    <submittedName>
        <fullName evidence="7">Gliding motility-associated ABC transporter permease subunit GldF</fullName>
    </submittedName>
</protein>
<dbReference type="Proteomes" id="UP001172082">
    <property type="component" value="Unassembled WGS sequence"/>
</dbReference>
<comment type="caution">
    <text evidence="7">The sequence shown here is derived from an EMBL/GenBank/DDBJ whole genome shotgun (WGS) entry which is preliminary data.</text>
</comment>